<accession>A0ABD6AHR2</accession>
<comment type="caution">
    <text evidence="1">The sequence shown here is derived from an EMBL/GenBank/DDBJ whole genome shotgun (WGS) entry which is preliminary data.</text>
</comment>
<dbReference type="EMBL" id="JBHTBL010000003">
    <property type="protein sequence ID" value="MFC7323739.1"/>
    <property type="molecule type" value="Genomic_DNA"/>
</dbReference>
<keyword evidence="2" id="KW-1185">Reference proteome</keyword>
<name>A0ABD6AHR2_9EURY</name>
<gene>
    <name evidence="1" type="ORF">ACFQMF_03995</name>
</gene>
<dbReference type="AlphaFoldDB" id="A0ABD6AHR2"/>
<evidence type="ECO:0000313" key="1">
    <source>
        <dbReference type="EMBL" id="MFC7323739.1"/>
    </source>
</evidence>
<organism evidence="1 2">
    <name type="scientific">Halorubrum rutilum</name>
    <dbReference type="NCBI Taxonomy" id="1364933"/>
    <lineage>
        <taxon>Archaea</taxon>
        <taxon>Methanobacteriati</taxon>
        <taxon>Methanobacteriota</taxon>
        <taxon>Stenosarchaea group</taxon>
        <taxon>Halobacteria</taxon>
        <taxon>Halobacteriales</taxon>
        <taxon>Haloferacaceae</taxon>
        <taxon>Halorubrum</taxon>
    </lineage>
</organism>
<proteinExistence type="predicted"/>
<reference evidence="1 2" key="1">
    <citation type="journal article" date="2019" name="Int. J. Syst. Evol. Microbiol.">
        <title>The Global Catalogue of Microorganisms (GCM) 10K type strain sequencing project: providing services to taxonomists for standard genome sequencing and annotation.</title>
        <authorList>
            <consortium name="The Broad Institute Genomics Platform"/>
            <consortium name="The Broad Institute Genome Sequencing Center for Infectious Disease"/>
            <person name="Wu L."/>
            <person name="Ma J."/>
        </authorList>
    </citation>
    <scope>NUCLEOTIDE SEQUENCE [LARGE SCALE GENOMIC DNA]</scope>
    <source>
        <strain evidence="1 2">CGMCC 1.12554</strain>
    </source>
</reference>
<dbReference type="RefSeq" id="WP_256410024.1">
    <property type="nucleotide sequence ID" value="NZ_JANHDN010000009.1"/>
</dbReference>
<protein>
    <recommendedName>
        <fullName evidence="3">Small CPxCG-related zinc finger protein</fullName>
    </recommendedName>
</protein>
<sequence>MSTENASTFDCPECAVTAPSASVPYDALGYAVCPVCSHATGPDGDRSDGA</sequence>
<evidence type="ECO:0000313" key="2">
    <source>
        <dbReference type="Proteomes" id="UP001596545"/>
    </source>
</evidence>
<evidence type="ECO:0008006" key="3">
    <source>
        <dbReference type="Google" id="ProtNLM"/>
    </source>
</evidence>
<dbReference type="Proteomes" id="UP001596545">
    <property type="component" value="Unassembled WGS sequence"/>
</dbReference>